<protein>
    <submittedName>
        <fullName evidence="4">Type I restriction enzyme, S subunit</fullName>
    </submittedName>
</protein>
<keyword evidence="5" id="KW-1185">Reference proteome</keyword>
<dbReference type="PANTHER" id="PTHR30408:SF12">
    <property type="entry name" value="TYPE I RESTRICTION ENZYME MJAVIII SPECIFICITY SUBUNIT"/>
    <property type="match status" value="1"/>
</dbReference>
<dbReference type="Proteomes" id="UP000198427">
    <property type="component" value="Unassembled WGS sequence"/>
</dbReference>
<evidence type="ECO:0000256" key="3">
    <source>
        <dbReference type="ARBA" id="ARBA00023125"/>
    </source>
</evidence>
<dbReference type="CDD" id="cd17268">
    <property type="entry name" value="RMtype1_S_Ara36733I_TRD1-CR1_like"/>
    <property type="match status" value="1"/>
</dbReference>
<evidence type="ECO:0000256" key="1">
    <source>
        <dbReference type="ARBA" id="ARBA00010923"/>
    </source>
</evidence>
<dbReference type="Pfam" id="PF01420">
    <property type="entry name" value="Methylase_S"/>
    <property type="match status" value="2"/>
</dbReference>
<sequence>MREDWEYKKLGDISSSLLIEKAKKRFSPNDVIRYIDISSIDNINQCLTGTTSFKMLDAPSRAQQKVEYGDILISTVRPNLRNIAIVNDDATNLVASSGFCVLRINDAALRRYIFYYVVSNKFTAYLEKLTNGANYPAVKETDVRKALIPIPPKPTQLSIVSELDKLNELIRIKKEQLKDYDTLAQSIFYEMFGDPVENEKGWEVKTFGEIGTLERGAGISKKDFVDDGLPCIHYGQLHTIFGAYTRKTITFIPKDLLPKYKIAYPGDLILAITSEDVEGSCKSTAWLGDYDVVVGSDAAIFHHNQNGIYLSYYTRTKAFYNEKAKYAKGFKVTHISTKEIASISICIPPISIQNTFANKIEQIEKQKAIIQKIIMDLETLLASRMQYWFD</sequence>
<dbReference type="InterPro" id="IPR044946">
    <property type="entry name" value="Restrct_endonuc_typeI_TRD_sf"/>
</dbReference>
<name>A0A2K9H8N6_9BACT</name>
<comment type="similarity">
    <text evidence="1">Belongs to the type-I restriction system S methylase family.</text>
</comment>
<accession>A0A2K9H8N6</accession>
<evidence type="ECO:0000256" key="2">
    <source>
        <dbReference type="ARBA" id="ARBA00022747"/>
    </source>
</evidence>
<keyword evidence="3" id="KW-0238">DNA-binding</keyword>
<evidence type="ECO:0000313" key="5">
    <source>
        <dbReference type="Proteomes" id="UP000198427"/>
    </source>
</evidence>
<dbReference type="REBASE" id="228468">
    <property type="entry name" value="S.Pje333ORF6385P"/>
</dbReference>
<dbReference type="GO" id="GO:0003677">
    <property type="term" value="F:DNA binding"/>
    <property type="evidence" value="ECO:0007669"/>
    <property type="project" value="UniProtKB-KW"/>
</dbReference>
<dbReference type="EMBL" id="FZNZ01000019">
    <property type="protein sequence ID" value="SNR91714.1"/>
    <property type="molecule type" value="Genomic_DNA"/>
</dbReference>
<dbReference type="KEGG" id="pje:CRM71_06380"/>
<proteinExistence type="inferred from homology"/>
<comment type="caution">
    <text evidence="4">The sequence shown here is derived from an EMBL/GenBank/DDBJ whole genome shotgun (WGS) entry which is preliminary data.</text>
</comment>
<organism evidence="4 5">
    <name type="scientific">Prevotella jejuni</name>
    <dbReference type="NCBI Taxonomy" id="1177574"/>
    <lineage>
        <taxon>Bacteria</taxon>
        <taxon>Pseudomonadati</taxon>
        <taxon>Bacteroidota</taxon>
        <taxon>Bacteroidia</taxon>
        <taxon>Bacteroidales</taxon>
        <taxon>Prevotellaceae</taxon>
        <taxon>Prevotella</taxon>
    </lineage>
</organism>
<dbReference type="OrthoDB" id="667970at2"/>
<dbReference type="GO" id="GO:0009307">
    <property type="term" value="P:DNA restriction-modification system"/>
    <property type="evidence" value="ECO:0007669"/>
    <property type="project" value="UniProtKB-KW"/>
</dbReference>
<dbReference type="GeneID" id="94029039"/>
<dbReference type="SUPFAM" id="SSF116734">
    <property type="entry name" value="DNA methylase specificity domain"/>
    <property type="match status" value="2"/>
</dbReference>
<dbReference type="AlphaFoldDB" id="A0A2K9H8N6"/>
<evidence type="ECO:0000313" key="4">
    <source>
        <dbReference type="EMBL" id="SNR91714.1"/>
    </source>
</evidence>
<gene>
    <name evidence="4" type="ORF">SAMN06265364_11919</name>
</gene>
<keyword evidence="2" id="KW-0680">Restriction system</keyword>
<dbReference type="InterPro" id="IPR052021">
    <property type="entry name" value="Type-I_RS_S_subunit"/>
</dbReference>
<dbReference type="RefSeq" id="WP_089366494.1">
    <property type="nucleotide sequence ID" value="NZ_CP023863.1"/>
</dbReference>
<dbReference type="Gene3D" id="3.90.220.20">
    <property type="entry name" value="DNA methylase specificity domains"/>
    <property type="match status" value="2"/>
</dbReference>
<reference evidence="4 5" key="1">
    <citation type="submission" date="2017-06" db="EMBL/GenBank/DDBJ databases">
        <authorList>
            <person name="Varghese N."/>
            <person name="Submissions S."/>
        </authorList>
    </citation>
    <scope>NUCLEOTIDE SEQUENCE [LARGE SCALE GENOMIC DNA]</scope>
    <source>
        <strain evidence="4 5">DSM 26989</strain>
    </source>
</reference>
<dbReference type="PANTHER" id="PTHR30408">
    <property type="entry name" value="TYPE-1 RESTRICTION ENZYME ECOKI SPECIFICITY PROTEIN"/>
    <property type="match status" value="1"/>
</dbReference>
<dbReference type="InterPro" id="IPR000055">
    <property type="entry name" value="Restrct_endonuc_typeI_TRD"/>
</dbReference>